<dbReference type="STRING" id="824.CGRAC_0429"/>
<comment type="subcellular location">
    <subcellularLocation>
        <location evidence="1">Cell membrane</location>
        <topology evidence="1">Multi-pass membrane protein</topology>
    </subcellularLocation>
</comment>
<protein>
    <submittedName>
        <fullName evidence="7">PEF-C-terminal archaeal protein sorting domain protein</fullName>
    </submittedName>
</protein>
<reference evidence="7 8" key="1">
    <citation type="submission" date="2009-07" db="EMBL/GenBank/DDBJ databases">
        <authorList>
            <person name="Madupu R."/>
            <person name="Sebastian Y."/>
            <person name="Durkin A.S."/>
            <person name="Torralba M."/>
            <person name="Methe B."/>
            <person name="Sutton G.G."/>
            <person name="Strausberg R.L."/>
            <person name="Nelson K.E."/>
        </authorList>
    </citation>
    <scope>NUCLEOTIDE SEQUENCE [LARGE SCALE GENOMIC DNA]</scope>
    <source>
        <strain evidence="7 8">RM3268</strain>
    </source>
</reference>
<feature type="transmembrane region" description="Helical" evidence="6">
    <location>
        <begin position="290"/>
        <end position="315"/>
    </location>
</feature>
<dbReference type="InterPro" id="IPR005495">
    <property type="entry name" value="LptG/LptF_permease"/>
</dbReference>
<dbReference type="eggNOG" id="COG0795">
    <property type="taxonomic scope" value="Bacteria"/>
</dbReference>
<evidence type="ECO:0000256" key="6">
    <source>
        <dbReference type="SAM" id="Phobius"/>
    </source>
</evidence>
<keyword evidence="2" id="KW-1003">Cell membrane</keyword>
<accession>C8PEQ3</accession>
<keyword evidence="8" id="KW-1185">Reference proteome</keyword>
<evidence type="ECO:0000256" key="2">
    <source>
        <dbReference type="ARBA" id="ARBA00022475"/>
    </source>
</evidence>
<organism evidence="7 8">
    <name type="scientific">Campylobacter gracilis RM3268</name>
    <dbReference type="NCBI Taxonomy" id="553220"/>
    <lineage>
        <taxon>Bacteria</taxon>
        <taxon>Pseudomonadati</taxon>
        <taxon>Campylobacterota</taxon>
        <taxon>Epsilonproteobacteria</taxon>
        <taxon>Campylobacterales</taxon>
        <taxon>Campylobacteraceae</taxon>
        <taxon>Campylobacter</taxon>
    </lineage>
</organism>
<evidence type="ECO:0000313" key="7">
    <source>
        <dbReference type="EMBL" id="EEV18531.1"/>
    </source>
</evidence>
<evidence type="ECO:0000256" key="1">
    <source>
        <dbReference type="ARBA" id="ARBA00004651"/>
    </source>
</evidence>
<dbReference type="GO" id="GO:0015920">
    <property type="term" value="P:lipopolysaccharide transport"/>
    <property type="evidence" value="ECO:0007669"/>
    <property type="project" value="TreeGrafter"/>
</dbReference>
<feature type="transmembrane region" description="Helical" evidence="6">
    <location>
        <begin position="327"/>
        <end position="345"/>
    </location>
</feature>
<gene>
    <name evidence="7" type="ORF">CAMGR0001_2542</name>
</gene>
<sequence>MKLYVKYAALSYLKYFFILLIALECFYVGIDVLTNLKDFPSSANTALLYIALTAAVALSYTLPLSLIFALILMGFNMIRSNELVSFYALGVSKNALIIPPFLIALAITASFIALNSTPFAYALKFQKNLTDLSPTGGDMFLKFEGKYIYIKALNGKNANDITIFNIGDNSVASRSHASSGEYAGKIWHLRDVNTTTLPTQLKLGGSGLKSKLSAQSEALKGFDPSSIASVYDTSNVYSIRDALRSIRTFSHQGVNISTIKASLYNMIFFPLFAPLAVLVLYYYLPVTGRFFNLALLSFGFFIATLCAWGVLFVLIRFSLNGVIIPEFGIIVPIIALLGFAAFLVFKHR</sequence>
<dbReference type="AlphaFoldDB" id="C8PEQ3"/>
<proteinExistence type="predicted"/>
<dbReference type="OrthoDB" id="5372305at2"/>
<keyword evidence="5 6" id="KW-0472">Membrane</keyword>
<dbReference type="Pfam" id="PF03739">
    <property type="entry name" value="LptF_LptG"/>
    <property type="match status" value="1"/>
</dbReference>
<evidence type="ECO:0000256" key="3">
    <source>
        <dbReference type="ARBA" id="ARBA00022692"/>
    </source>
</evidence>
<feature type="transmembrane region" description="Helical" evidence="6">
    <location>
        <begin position="95"/>
        <end position="114"/>
    </location>
</feature>
<feature type="transmembrane region" description="Helical" evidence="6">
    <location>
        <begin position="46"/>
        <end position="75"/>
    </location>
</feature>
<evidence type="ECO:0000256" key="4">
    <source>
        <dbReference type="ARBA" id="ARBA00022989"/>
    </source>
</evidence>
<evidence type="ECO:0000313" key="8">
    <source>
        <dbReference type="Proteomes" id="UP000005709"/>
    </source>
</evidence>
<keyword evidence="3 6" id="KW-0812">Transmembrane</keyword>
<dbReference type="Proteomes" id="UP000005709">
    <property type="component" value="Unassembled WGS sequence"/>
</dbReference>
<dbReference type="GO" id="GO:0043190">
    <property type="term" value="C:ATP-binding cassette (ABC) transporter complex"/>
    <property type="evidence" value="ECO:0007669"/>
    <property type="project" value="TreeGrafter"/>
</dbReference>
<evidence type="ECO:0000256" key="5">
    <source>
        <dbReference type="ARBA" id="ARBA00023136"/>
    </source>
</evidence>
<dbReference type="PANTHER" id="PTHR33529">
    <property type="entry name" value="SLR0882 PROTEIN-RELATED"/>
    <property type="match status" value="1"/>
</dbReference>
<dbReference type="EMBL" id="ACYG01000009">
    <property type="protein sequence ID" value="EEV18531.1"/>
    <property type="molecule type" value="Genomic_DNA"/>
</dbReference>
<dbReference type="PANTHER" id="PTHR33529:SF6">
    <property type="entry name" value="YJGP_YJGQ FAMILY PERMEASE"/>
    <property type="match status" value="1"/>
</dbReference>
<name>C8PEQ3_9BACT</name>
<dbReference type="RefSeq" id="WP_005869550.1">
    <property type="nucleotide sequence ID" value="NZ_ACYG01000009.1"/>
</dbReference>
<keyword evidence="4 6" id="KW-1133">Transmembrane helix</keyword>
<feature type="transmembrane region" description="Helical" evidence="6">
    <location>
        <begin position="263"/>
        <end position="284"/>
    </location>
</feature>
<comment type="caution">
    <text evidence="7">The sequence shown here is derived from an EMBL/GenBank/DDBJ whole genome shotgun (WGS) entry which is preliminary data.</text>
</comment>
<feature type="transmembrane region" description="Helical" evidence="6">
    <location>
        <begin position="12"/>
        <end position="34"/>
    </location>
</feature>